<dbReference type="RefSeq" id="WP_066235169.1">
    <property type="nucleotide sequence ID" value="NZ_CP066701.1"/>
</dbReference>
<dbReference type="KEGG" id="hspo:JGZ69_06395"/>
<keyword evidence="1" id="KW-0472">Membrane</keyword>
<organism evidence="2 4">
    <name type="scientific">Heyndrickxia sporothermodurans</name>
    <dbReference type="NCBI Taxonomy" id="46224"/>
    <lineage>
        <taxon>Bacteria</taxon>
        <taxon>Bacillati</taxon>
        <taxon>Bacillota</taxon>
        <taxon>Bacilli</taxon>
        <taxon>Bacillales</taxon>
        <taxon>Bacillaceae</taxon>
        <taxon>Heyndrickxia</taxon>
    </lineage>
</organism>
<evidence type="ECO:0000313" key="3">
    <source>
        <dbReference type="EMBL" id="QQX26471.1"/>
    </source>
</evidence>
<proteinExistence type="predicted"/>
<sequence>MLFFKYLFMVGVLCFTIIRTLIKDPEKETEDYDPKKLLSLSHFLSLSFFNSSVAWIIFKVDSFLWLAFFSVVCKIILLASDKTKNAWLVKPVVICICLIFVFILRVPKESDSFINYLSSKGTYHCPLRYECVKITTPVNKKDEIHTKAEIIPIDDSSFNWYVLFSKGAIRLKGKEGKIVEIKGTNIAGWWIVTEEKGPS</sequence>
<keyword evidence="1" id="KW-1133">Transmembrane helix</keyword>
<name>A0A150KLG0_9BACI</name>
<dbReference type="Proteomes" id="UP000075666">
    <property type="component" value="Unassembled WGS sequence"/>
</dbReference>
<reference evidence="2 4" key="1">
    <citation type="submission" date="2016-01" db="EMBL/GenBank/DDBJ databases">
        <title>Genome Sequences of Twelve Sporeforming Bacillus Species Isolated from Foods.</title>
        <authorList>
            <person name="Berendsen E.M."/>
            <person name="Wells-Bennik M.H."/>
            <person name="Krawcyk A.O."/>
            <person name="De Jong A."/>
            <person name="Holsappel S."/>
            <person name="Eijlander R.T."/>
            <person name="Kuipers O.P."/>
        </authorList>
    </citation>
    <scope>NUCLEOTIDE SEQUENCE [LARGE SCALE GENOMIC DNA]</scope>
    <source>
        <strain evidence="2 4">B4102</strain>
    </source>
</reference>
<keyword evidence="4" id="KW-1185">Reference proteome</keyword>
<evidence type="ECO:0000313" key="5">
    <source>
        <dbReference type="Proteomes" id="UP000595512"/>
    </source>
</evidence>
<protein>
    <submittedName>
        <fullName evidence="2">Uncharacterized protein</fullName>
    </submittedName>
</protein>
<keyword evidence="1" id="KW-0812">Transmembrane</keyword>
<dbReference type="EMBL" id="LQYN01000107">
    <property type="protein sequence ID" value="KYC92931.1"/>
    <property type="molecule type" value="Genomic_DNA"/>
</dbReference>
<dbReference type="PATRIC" id="fig|46224.3.peg.511"/>
<gene>
    <name evidence="2" type="ORF">B4102_2041</name>
    <name evidence="3" type="ORF">JGZ69_06395</name>
</gene>
<feature type="transmembrane region" description="Helical" evidence="1">
    <location>
        <begin position="87"/>
        <end position="106"/>
    </location>
</feature>
<accession>A0A150KLG0</accession>
<dbReference type="EMBL" id="CP066701">
    <property type="protein sequence ID" value="QQX26471.1"/>
    <property type="molecule type" value="Genomic_DNA"/>
</dbReference>
<dbReference type="AlphaFoldDB" id="A0A150KLG0"/>
<evidence type="ECO:0000313" key="2">
    <source>
        <dbReference type="EMBL" id="KYC92931.1"/>
    </source>
</evidence>
<dbReference type="Proteomes" id="UP000595512">
    <property type="component" value="Chromosome"/>
</dbReference>
<reference evidence="3 5" key="2">
    <citation type="submission" date="2020-12" db="EMBL/GenBank/DDBJ databases">
        <title>Taxonomic evaluation of the Bacillus sporothermodurans group of bacteria based on whole genome sequences.</title>
        <authorList>
            <person name="Fiedler G."/>
            <person name="Herbstmann A.-D."/>
            <person name="Doll E."/>
            <person name="Wenning M."/>
            <person name="Brinks E."/>
            <person name="Kabisch J."/>
            <person name="Breitenwieser F."/>
            <person name="Lappann M."/>
            <person name="Boehnlein C."/>
            <person name="Franz C."/>
        </authorList>
    </citation>
    <scope>NUCLEOTIDE SEQUENCE [LARGE SCALE GENOMIC DNA]</scope>
    <source>
        <strain evidence="3 5">DSM 10599</strain>
    </source>
</reference>
<evidence type="ECO:0000256" key="1">
    <source>
        <dbReference type="SAM" id="Phobius"/>
    </source>
</evidence>
<evidence type="ECO:0000313" key="4">
    <source>
        <dbReference type="Proteomes" id="UP000075666"/>
    </source>
</evidence>
<feature type="transmembrane region" description="Helical" evidence="1">
    <location>
        <begin position="6"/>
        <end position="22"/>
    </location>
</feature>